<evidence type="ECO:0000256" key="8">
    <source>
        <dbReference type="RuleBase" id="RU363108"/>
    </source>
</evidence>
<evidence type="ECO:0000256" key="7">
    <source>
        <dbReference type="ARBA" id="ARBA00023224"/>
    </source>
</evidence>
<accession>A0A482VPI7</accession>
<keyword evidence="5 8" id="KW-0472">Membrane</keyword>
<feature type="transmembrane region" description="Helical" evidence="8">
    <location>
        <begin position="130"/>
        <end position="149"/>
    </location>
</feature>
<dbReference type="GO" id="GO:0005886">
    <property type="term" value="C:plasma membrane"/>
    <property type="evidence" value="ECO:0007669"/>
    <property type="project" value="UniProtKB-SubCell"/>
</dbReference>
<dbReference type="Pfam" id="PF08395">
    <property type="entry name" value="7tm_7"/>
    <property type="match status" value="1"/>
</dbReference>
<dbReference type="GO" id="GO:0043025">
    <property type="term" value="C:neuronal cell body"/>
    <property type="evidence" value="ECO:0007669"/>
    <property type="project" value="TreeGrafter"/>
</dbReference>
<evidence type="ECO:0000256" key="3">
    <source>
        <dbReference type="ARBA" id="ARBA00022692"/>
    </source>
</evidence>
<comment type="function">
    <text evidence="8">Gustatory receptor which mediates acceptance or avoidance behavior, depending on its substrates.</text>
</comment>
<organism evidence="9 10">
    <name type="scientific">Asbolus verrucosus</name>
    <name type="common">Desert ironclad beetle</name>
    <dbReference type="NCBI Taxonomy" id="1661398"/>
    <lineage>
        <taxon>Eukaryota</taxon>
        <taxon>Metazoa</taxon>
        <taxon>Ecdysozoa</taxon>
        <taxon>Arthropoda</taxon>
        <taxon>Hexapoda</taxon>
        <taxon>Insecta</taxon>
        <taxon>Pterygota</taxon>
        <taxon>Neoptera</taxon>
        <taxon>Endopterygota</taxon>
        <taxon>Coleoptera</taxon>
        <taxon>Polyphaga</taxon>
        <taxon>Cucujiformia</taxon>
        <taxon>Tenebrionidae</taxon>
        <taxon>Pimeliinae</taxon>
        <taxon>Asbolus</taxon>
    </lineage>
</organism>
<keyword evidence="6 8" id="KW-0675">Receptor</keyword>
<feature type="transmembrane region" description="Helical" evidence="8">
    <location>
        <begin position="73"/>
        <end position="92"/>
    </location>
</feature>
<feature type="transmembrane region" description="Helical" evidence="8">
    <location>
        <begin position="357"/>
        <end position="377"/>
    </location>
</feature>
<gene>
    <name evidence="9" type="ORF">BDFB_012669</name>
</gene>
<protein>
    <recommendedName>
        <fullName evidence="8">Gustatory receptor</fullName>
    </recommendedName>
</protein>
<dbReference type="GO" id="GO:0050909">
    <property type="term" value="P:sensory perception of taste"/>
    <property type="evidence" value="ECO:0007669"/>
    <property type="project" value="InterPro"/>
</dbReference>
<comment type="caution">
    <text evidence="9">The sequence shown here is derived from an EMBL/GenBank/DDBJ whole genome shotgun (WGS) entry which is preliminary data.</text>
</comment>
<dbReference type="EMBL" id="QDEB01076551">
    <property type="protein sequence ID" value="RZC34812.1"/>
    <property type="molecule type" value="Genomic_DNA"/>
</dbReference>
<evidence type="ECO:0000256" key="1">
    <source>
        <dbReference type="ARBA" id="ARBA00004651"/>
    </source>
</evidence>
<dbReference type="GO" id="GO:0007165">
    <property type="term" value="P:signal transduction"/>
    <property type="evidence" value="ECO:0007669"/>
    <property type="project" value="UniProtKB-KW"/>
</dbReference>
<keyword evidence="7 8" id="KW-0807">Transducer</keyword>
<evidence type="ECO:0000256" key="4">
    <source>
        <dbReference type="ARBA" id="ARBA00022989"/>
    </source>
</evidence>
<feature type="transmembrane region" description="Helical" evidence="8">
    <location>
        <begin position="242"/>
        <end position="266"/>
    </location>
</feature>
<feature type="transmembrane region" description="Helical" evidence="8">
    <location>
        <begin position="161"/>
        <end position="185"/>
    </location>
</feature>
<evidence type="ECO:0000313" key="10">
    <source>
        <dbReference type="Proteomes" id="UP000292052"/>
    </source>
</evidence>
<name>A0A482VPI7_ASBVE</name>
<comment type="similarity">
    <text evidence="8">Belongs to the insect chemoreceptor superfamily. Gustatory receptor (GR) family.</text>
</comment>
<sequence length="379" mass="43983">MTQHVEEFLKPCTYLFKIFGIYSLDINHASRRNTVGVIWSLSILLYSITHSIYGIYGRKVHFKSLLLTITDTMQLYIALVNAAVSTLFLLLMRRKLSFFLQKLSNFDRSFAALDAVANVQKTYKPHVTSLTLMMIVTICCYTWLDVILYVKEFSFVFIGDVMAYCFPFIIALLIIVQFCLMTLLLKRRFFWINRKLVQIEKHLNKKSLVIDPLESKKIIKILEILRHKHDRLCRLSVTLNKVYSLPLLMTTLQNFIIIIVTLFLHVEDSKPLKKDHSRVLYIIFDSMIIIYSCAEIVMMVKACSTTRSEAKLTATILHRFQKTSQDMDHFVEFFSMQLMHSGVEFSACKIFVIDESLLFSMVGAISTYLIIVLQLQLGD</sequence>
<reference evidence="9 10" key="1">
    <citation type="submission" date="2017-03" db="EMBL/GenBank/DDBJ databases">
        <title>Genome of the blue death feigning beetle - Asbolus verrucosus.</title>
        <authorList>
            <person name="Rider S.D."/>
        </authorList>
    </citation>
    <scope>NUCLEOTIDE SEQUENCE [LARGE SCALE GENOMIC DNA]</scope>
    <source>
        <strain evidence="9">Butters</strain>
        <tissue evidence="9">Head and leg muscle</tissue>
    </source>
</reference>
<comment type="subcellular location">
    <subcellularLocation>
        <location evidence="1 8">Cell membrane</location>
        <topology evidence="1 8">Multi-pass membrane protein</topology>
    </subcellularLocation>
</comment>
<evidence type="ECO:0000256" key="5">
    <source>
        <dbReference type="ARBA" id="ARBA00023136"/>
    </source>
</evidence>
<dbReference type="GO" id="GO:0007635">
    <property type="term" value="P:chemosensory behavior"/>
    <property type="evidence" value="ECO:0007669"/>
    <property type="project" value="TreeGrafter"/>
</dbReference>
<keyword evidence="3 8" id="KW-0812">Transmembrane</keyword>
<feature type="transmembrane region" description="Helical" evidence="8">
    <location>
        <begin position="34"/>
        <end position="53"/>
    </location>
</feature>
<dbReference type="GO" id="GO:0030425">
    <property type="term" value="C:dendrite"/>
    <property type="evidence" value="ECO:0007669"/>
    <property type="project" value="TreeGrafter"/>
</dbReference>
<proteinExistence type="inferred from homology"/>
<keyword evidence="10" id="KW-1185">Reference proteome</keyword>
<dbReference type="PANTHER" id="PTHR21143:SF133">
    <property type="entry name" value="GUSTATORY AND PHEROMONE RECEPTOR 32A-RELATED"/>
    <property type="match status" value="1"/>
</dbReference>
<dbReference type="GO" id="GO:0030424">
    <property type="term" value="C:axon"/>
    <property type="evidence" value="ECO:0007669"/>
    <property type="project" value="TreeGrafter"/>
</dbReference>
<keyword evidence="4 8" id="KW-1133">Transmembrane helix</keyword>
<dbReference type="AlphaFoldDB" id="A0A482VPI7"/>
<evidence type="ECO:0000256" key="2">
    <source>
        <dbReference type="ARBA" id="ARBA00022475"/>
    </source>
</evidence>
<evidence type="ECO:0000256" key="6">
    <source>
        <dbReference type="ARBA" id="ARBA00023170"/>
    </source>
</evidence>
<dbReference type="GO" id="GO:0008049">
    <property type="term" value="P:male courtship behavior"/>
    <property type="evidence" value="ECO:0007669"/>
    <property type="project" value="TreeGrafter"/>
</dbReference>
<evidence type="ECO:0000313" key="9">
    <source>
        <dbReference type="EMBL" id="RZC34812.1"/>
    </source>
</evidence>
<dbReference type="Proteomes" id="UP000292052">
    <property type="component" value="Unassembled WGS sequence"/>
</dbReference>
<feature type="transmembrane region" description="Helical" evidence="8">
    <location>
        <begin position="278"/>
        <end position="300"/>
    </location>
</feature>
<dbReference type="OrthoDB" id="6774420at2759"/>
<keyword evidence="2 8" id="KW-1003">Cell membrane</keyword>
<dbReference type="PANTHER" id="PTHR21143">
    <property type="entry name" value="INVERTEBRATE GUSTATORY RECEPTOR"/>
    <property type="match status" value="1"/>
</dbReference>
<dbReference type="InterPro" id="IPR013604">
    <property type="entry name" value="7TM_chemorcpt"/>
</dbReference>